<dbReference type="OrthoDB" id="1159314at2"/>
<accession>A0A6I3WA19</accession>
<dbReference type="Proteomes" id="UP000438196">
    <property type="component" value="Unassembled WGS sequence"/>
</dbReference>
<reference evidence="1 2" key="1">
    <citation type="submission" date="2019-11" db="EMBL/GenBank/DDBJ databases">
        <title>Pseudomonas karstica sp. nov. and Pseudomonas spelaei sp. nov. from karst caves.</title>
        <authorList>
            <person name="Zeman M."/>
        </authorList>
    </citation>
    <scope>NUCLEOTIDE SEQUENCE [LARGE SCALE GENOMIC DNA]</scope>
    <source>
        <strain evidence="1 2">CCM 7893</strain>
    </source>
</reference>
<organism evidence="1 2">
    <name type="scientific">Pseudomonas spelaei</name>
    <dbReference type="NCBI Taxonomy" id="1055469"/>
    <lineage>
        <taxon>Bacteria</taxon>
        <taxon>Pseudomonadati</taxon>
        <taxon>Pseudomonadota</taxon>
        <taxon>Gammaproteobacteria</taxon>
        <taxon>Pseudomonadales</taxon>
        <taxon>Pseudomonadaceae</taxon>
        <taxon>Pseudomonas</taxon>
    </lineage>
</organism>
<dbReference type="AlphaFoldDB" id="A0A6I3WA19"/>
<proteinExistence type="predicted"/>
<dbReference type="EMBL" id="WNNK01000005">
    <property type="protein sequence ID" value="MUF04323.1"/>
    <property type="molecule type" value="Genomic_DNA"/>
</dbReference>
<comment type="caution">
    <text evidence="1">The sequence shown here is derived from an EMBL/GenBank/DDBJ whole genome shotgun (WGS) entry which is preliminary data.</text>
</comment>
<protein>
    <submittedName>
        <fullName evidence="1">Uncharacterized protein</fullName>
    </submittedName>
</protein>
<sequence length="219" mass="22880">MTTKHAVSKLSLVTSTSTGTTVDAPSVTGTDIIVVYNTMPGNQPSTCSNTVFLYQADAAIPYNQKPQASQAVPTNSQSGSMDFSGLQVQNKPYIIGYATGPDVTQICSWVLVPAGMGPNTTFQTSISVPPGGIQPDVVLVSYDTPVGNQPQSAGQWLGIWQGSAPSYTVTPLSKVAIGNNNATSQIGLPVTLLRGTSYCIGYFMGPKQTTLAASFNFST</sequence>
<keyword evidence="2" id="KW-1185">Reference proteome</keyword>
<dbReference type="RefSeq" id="WP_155582677.1">
    <property type="nucleotide sequence ID" value="NZ_JBHSTH010000002.1"/>
</dbReference>
<gene>
    <name evidence="1" type="ORF">GNF76_08245</name>
</gene>
<name>A0A6I3WA19_9PSED</name>
<evidence type="ECO:0000313" key="1">
    <source>
        <dbReference type="EMBL" id="MUF04323.1"/>
    </source>
</evidence>
<evidence type="ECO:0000313" key="2">
    <source>
        <dbReference type="Proteomes" id="UP000438196"/>
    </source>
</evidence>